<protein>
    <submittedName>
        <fullName evidence="1">Uncharacterized protein</fullName>
    </submittedName>
</protein>
<organism evidence="1 2">
    <name type="scientific">Thelephora ganbajun</name>
    <name type="common">Ganba fungus</name>
    <dbReference type="NCBI Taxonomy" id="370292"/>
    <lineage>
        <taxon>Eukaryota</taxon>
        <taxon>Fungi</taxon>
        <taxon>Dikarya</taxon>
        <taxon>Basidiomycota</taxon>
        <taxon>Agaricomycotina</taxon>
        <taxon>Agaricomycetes</taxon>
        <taxon>Thelephorales</taxon>
        <taxon>Thelephoraceae</taxon>
        <taxon>Thelephora</taxon>
    </lineage>
</organism>
<comment type="caution">
    <text evidence="1">The sequence shown here is derived from an EMBL/GenBank/DDBJ whole genome shotgun (WGS) entry which is preliminary data.</text>
</comment>
<keyword evidence="2" id="KW-1185">Reference proteome</keyword>
<name>A0ACB6ZTQ1_THEGA</name>
<dbReference type="Proteomes" id="UP000886501">
    <property type="component" value="Unassembled WGS sequence"/>
</dbReference>
<proteinExistence type="predicted"/>
<sequence length="567" mass="61796">MLHNYVDTSLDDNLICCICRTLFNEPVTTRTCFHTFCRECILQALSVSNHCPIDRSPLSVELLGQADPIVRHLVEELTVRCPYLDAGCEYTGERHLLESHLKLQCPYIQVPCPCSDGNCKRTVARKDAVEGEMFVHQETGPESDNARSMICESCEEEFPSVPAMEDHLVNSCPEKIVPCRQVDNGCTWRGRRASFQAHTGQCPYESIKGFFAIHSTQMAKLSKDNERLQRRTNELEGTVRILRQELEWAKVALGPWYRPVYPERPPMSANHTQWTDDEGSNTGSAPGRVGPVLLRTVDLTSGTSRPEPGVENGATETLDLFDPFSFITQRQNRASSIHVANNVPTATSVTDTDSNTSSSANANSHAAESARNGHNLNGDATYDSVPSGPGSSNGSGSIHHATGTTLPPVASNPQSTSTALFSDHFPSEDRVVFGDGSPSPRPQGWQPVSSPPNSTPLNPSPGIHSPNQPPVSSHIHSHLASSHPFPCNRPQFMPSINKHVVAPLNLSTTIEGSLIGLRESLVTLSAALESQGRRLELALTTEGLRVSEEVGSLKATVQGLRMQVYPT</sequence>
<evidence type="ECO:0000313" key="1">
    <source>
        <dbReference type="EMBL" id="KAF9652992.1"/>
    </source>
</evidence>
<gene>
    <name evidence="1" type="ORF">BDM02DRAFT_2422264</name>
</gene>
<dbReference type="EMBL" id="MU117966">
    <property type="protein sequence ID" value="KAF9652992.1"/>
    <property type="molecule type" value="Genomic_DNA"/>
</dbReference>
<accession>A0ACB6ZTQ1</accession>
<reference evidence="1" key="2">
    <citation type="journal article" date="2020" name="Nat. Commun.">
        <title>Large-scale genome sequencing of mycorrhizal fungi provides insights into the early evolution of symbiotic traits.</title>
        <authorList>
            <person name="Miyauchi S."/>
            <person name="Kiss E."/>
            <person name="Kuo A."/>
            <person name="Drula E."/>
            <person name="Kohler A."/>
            <person name="Sanchez-Garcia M."/>
            <person name="Morin E."/>
            <person name="Andreopoulos B."/>
            <person name="Barry K.W."/>
            <person name="Bonito G."/>
            <person name="Buee M."/>
            <person name="Carver A."/>
            <person name="Chen C."/>
            <person name="Cichocki N."/>
            <person name="Clum A."/>
            <person name="Culley D."/>
            <person name="Crous P.W."/>
            <person name="Fauchery L."/>
            <person name="Girlanda M."/>
            <person name="Hayes R.D."/>
            <person name="Keri Z."/>
            <person name="LaButti K."/>
            <person name="Lipzen A."/>
            <person name="Lombard V."/>
            <person name="Magnuson J."/>
            <person name="Maillard F."/>
            <person name="Murat C."/>
            <person name="Nolan M."/>
            <person name="Ohm R.A."/>
            <person name="Pangilinan J."/>
            <person name="Pereira M.F."/>
            <person name="Perotto S."/>
            <person name="Peter M."/>
            <person name="Pfister S."/>
            <person name="Riley R."/>
            <person name="Sitrit Y."/>
            <person name="Stielow J.B."/>
            <person name="Szollosi G."/>
            <person name="Zifcakova L."/>
            <person name="Stursova M."/>
            <person name="Spatafora J.W."/>
            <person name="Tedersoo L."/>
            <person name="Vaario L.M."/>
            <person name="Yamada A."/>
            <person name="Yan M."/>
            <person name="Wang P."/>
            <person name="Xu J."/>
            <person name="Bruns T."/>
            <person name="Baldrian P."/>
            <person name="Vilgalys R."/>
            <person name="Dunand C."/>
            <person name="Henrissat B."/>
            <person name="Grigoriev I.V."/>
            <person name="Hibbett D."/>
            <person name="Nagy L.G."/>
            <person name="Martin F.M."/>
        </authorList>
    </citation>
    <scope>NUCLEOTIDE SEQUENCE</scope>
    <source>
        <strain evidence="1">P2</strain>
    </source>
</reference>
<reference evidence="1" key="1">
    <citation type="submission" date="2019-10" db="EMBL/GenBank/DDBJ databases">
        <authorList>
            <consortium name="DOE Joint Genome Institute"/>
            <person name="Kuo A."/>
            <person name="Miyauchi S."/>
            <person name="Kiss E."/>
            <person name="Drula E."/>
            <person name="Kohler A."/>
            <person name="Sanchez-Garcia M."/>
            <person name="Andreopoulos B."/>
            <person name="Barry K.W."/>
            <person name="Bonito G."/>
            <person name="Buee M."/>
            <person name="Carver A."/>
            <person name="Chen C."/>
            <person name="Cichocki N."/>
            <person name="Clum A."/>
            <person name="Culley D."/>
            <person name="Crous P.W."/>
            <person name="Fauchery L."/>
            <person name="Girlanda M."/>
            <person name="Hayes R."/>
            <person name="Keri Z."/>
            <person name="Labutti K."/>
            <person name="Lipzen A."/>
            <person name="Lombard V."/>
            <person name="Magnuson J."/>
            <person name="Maillard F."/>
            <person name="Morin E."/>
            <person name="Murat C."/>
            <person name="Nolan M."/>
            <person name="Ohm R."/>
            <person name="Pangilinan J."/>
            <person name="Pereira M."/>
            <person name="Perotto S."/>
            <person name="Peter M."/>
            <person name="Riley R."/>
            <person name="Sitrit Y."/>
            <person name="Stielow B."/>
            <person name="Szollosi G."/>
            <person name="Zifcakova L."/>
            <person name="Stursova M."/>
            <person name="Spatafora J.W."/>
            <person name="Tedersoo L."/>
            <person name="Vaario L.-M."/>
            <person name="Yamada A."/>
            <person name="Yan M."/>
            <person name="Wang P."/>
            <person name="Xu J."/>
            <person name="Bruns T."/>
            <person name="Baldrian P."/>
            <person name="Vilgalys R."/>
            <person name="Henrissat B."/>
            <person name="Grigoriev I.V."/>
            <person name="Hibbett D."/>
            <person name="Nagy L.G."/>
            <person name="Martin F.M."/>
        </authorList>
    </citation>
    <scope>NUCLEOTIDE SEQUENCE</scope>
    <source>
        <strain evidence="1">P2</strain>
    </source>
</reference>
<evidence type="ECO:0000313" key="2">
    <source>
        <dbReference type="Proteomes" id="UP000886501"/>
    </source>
</evidence>